<evidence type="ECO:0000256" key="3">
    <source>
        <dbReference type="ARBA" id="ARBA00022840"/>
    </source>
</evidence>
<sequence length="457" mass="51227">MNRPTRHTEDLGADNTANLEVAMELLTRLVRARIGGGNIAPEGEISLNFFDDGSELGNLIRDRRPGFSEYVILLLALAPHAMPALLDREIRDALNKQGDFPEIGGSRHTDSRTFIPTGQTAAYLLADEDIQGRFEVQRLFRPEHWFAETGLLRLEPPEDGAPALAGRIVMSRDWADRLTVGAADAPPFSAAFPARRIETKRSWDDLVLPAQTREQLDELLRWARFEKTLATDWEFGARLRPGYRALFHGTSGTGKTFAATLLGRSTGRDVYRVDLSAIVSKYVGETEKNLSALFEAAHRRDWILFFDEADALFGKRTAVKDSHDRYANQEVSYLLQRVEEFDGICILASNLRANIDDAFLRRFNAIIRFPEPGPDERSAIWERALPNCGSKDARDRLIARINGYELTGGGIVNVAQFAAIEAAARSDRELILEDVELGIRREIEKEGRVFKQRSGTS</sequence>
<dbReference type="SMART" id="SM00382">
    <property type="entry name" value="AAA"/>
    <property type="match status" value="1"/>
</dbReference>
<keyword evidence="6" id="KW-1185">Reference proteome</keyword>
<keyword evidence="3" id="KW-0067">ATP-binding</keyword>
<dbReference type="AlphaFoldDB" id="A0A0M7AWF8"/>
<keyword evidence="5" id="KW-0645">Protease</keyword>
<dbReference type="STRING" id="311410.LA5095_05518"/>
<dbReference type="EC" id="3.4.24.-" evidence="5"/>
<dbReference type="Proteomes" id="UP000049983">
    <property type="component" value="Unassembled WGS sequence"/>
</dbReference>
<name>A0A0M7AWF8_9HYPH</name>
<dbReference type="GO" id="GO:0008237">
    <property type="term" value="F:metallopeptidase activity"/>
    <property type="evidence" value="ECO:0007669"/>
    <property type="project" value="UniProtKB-KW"/>
</dbReference>
<dbReference type="EMBL" id="CXWC01000016">
    <property type="protein sequence ID" value="CTQ78841.1"/>
    <property type="molecule type" value="Genomic_DNA"/>
</dbReference>
<accession>A0A0M7AWF8</accession>
<proteinExistence type="inferred from homology"/>
<dbReference type="SUPFAM" id="SSF52540">
    <property type="entry name" value="P-loop containing nucleoside triphosphate hydrolases"/>
    <property type="match status" value="1"/>
</dbReference>
<evidence type="ECO:0000256" key="2">
    <source>
        <dbReference type="ARBA" id="ARBA00022741"/>
    </source>
</evidence>
<dbReference type="InterPro" id="IPR003959">
    <property type="entry name" value="ATPase_AAA_core"/>
</dbReference>
<gene>
    <name evidence="5" type="primary">ftsH3</name>
    <name evidence="5" type="ORF">LA5096_05872</name>
</gene>
<evidence type="ECO:0000313" key="6">
    <source>
        <dbReference type="Proteomes" id="UP000049983"/>
    </source>
</evidence>
<dbReference type="GO" id="GO:0016887">
    <property type="term" value="F:ATP hydrolysis activity"/>
    <property type="evidence" value="ECO:0007669"/>
    <property type="project" value="InterPro"/>
</dbReference>
<comment type="similarity">
    <text evidence="1">Belongs to the AAA ATPase family.</text>
</comment>
<dbReference type="GO" id="GO:0005524">
    <property type="term" value="F:ATP binding"/>
    <property type="evidence" value="ECO:0007669"/>
    <property type="project" value="UniProtKB-KW"/>
</dbReference>
<dbReference type="OrthoDB" id="7438987at2"/>
<reference evidence="6" key="1">
    <citation type="submission" date="2015-07" db="EMBL/GenBank/DDBJ databases">
        <authorList>
            <person name="Rodrigo-Torres Lidia"/>
            <person name="Arahal R.David."/>
        </authorList>
    </citation>
    <scope>NUCLEOTIDE SEQUENCE [LARGE SCALE GENOMIC DNA]</scope>
    <source>
        <strain evidence="6">CECT 5096</strain>
    </source>
</reference>
<organism evidence="5 6">
    <name type="scientific">Roseibium album</name>
    <dbReference type="NCBI Taxonomy" id="311410"/>
    <lineage>
        <taxon>Bacteria</taxon>
        <taxon>Pseudomonadati</taxon>
        <taxon>Pseudomonadota</taxon>
        <taxon>Alphaproteobacteria</taxon>
        <taxon>Hyphomicrobiales</taxon>
        <taxon>Stappiaceae</taxon>
        <taxon>Roseibium</taxon>
    </lineage>
</organism>
<keyword evidence="5" id="KW-0378">Hydrolase</keyword>
<dbReference type="Gene3D" id="3.40.50.300">
    <property type="entry name" value="P-loop containing nucleotide triphosphate hydrolases"/>
    <property type="match status" value="1"/>
</dbReference>
<evidence type="ECO:0000256" key="1">
    <source>
        <dbReference type="ARBA" id="ARBA00006914"/>
    </source>
</evidence>
<dbReference type="InterPro" id="IPR003593">
    <property type="entry name" value="AAA+_ATPase"/>
</dbReference>
<dbReference type="Pfam" id="PF00004">
    <property type="entry name" value="AAA"/>
    <property type="match status" value="1"/>
</dbReference>
<dbReference type="GO" id="GO:0006508">
    <property type="term" value="P:proteolysis"/>
    <property type="evidence" value="ECO:0007669"/>
    <property type="project" value="UniProtKB-KW"/>
</dbReference>
<dbReference type="RefSeq" id="WP_055120960.1">
    <property type="nucleotide sequence ID" value="NZ_CXWA01000012.1"/>
</dbReference>
<keyword evidence="5" id="KW-0482">Metalloprotease</keyword>
<keyword evidence="2" id="KW-0547">Nucleotide-binding</keyword>
<dbReference type="GeneID" id="97673108"/>
<evidence type="ECO:0000259" key="4">
    <source>
        <dbReference type="SMART" id="SM00382"/>
    </source>
</evidence>
<evidence type="ECO:0000313" key="5">
    <source>
        <dbReference type="EMBL" id="CTQ78841.1"/>
    </source>
</evidence>
<feature type="domain" description="AAA+ ATPase" evidence="4">
    <location>
        <begin position="241"/>
        <end position="373"/>
    </location>
</feature>
<dbReference type="PANTHER" id="PTHR23073">
    <property type="entry name" value="26S PROTEASOME REGULATORY SUBUNIT"/>
    <property type="match status" value="1"/>
</dbReference>
<dbReference type="InterPro" id="IPR050221">
    <property type="entry name" value="26S_Proteasome_ATPase"/>
</dbReference>
<dbReference type="CDD" id="cd19481">
    <property type="entry name" value="RecA-like_protease"/>
    <property type="match status" value="1"/>
</dbReference>
<dbReference type="InterPro" id="IPR027417">
    <property type="entry name" value="P-loop_NTPase"/>
</dbReference>
<protein>
    <submittedName>
        <fullName evidence="5">ATP-dependent zinc metalloprotease FtsH 3</fullName>
        <ecNumber evidence="5">3.4.24.-</ecNumber>
    </submittedName>
</protein>